<dbReference type="PANTHER" id="PTHR46969">
    <property type="entry name" value="BIFUNCTIONAL PROTEIN HLDE"/>
    <property type="match status" value="1"/>
</dbReference>
<dbReference type="GO" id="GO:0033786">
    <property type="term" value="F:heptose-1-phosphate adenylyltransferase activity"/>
    <property type="evidence" value="ECO:0007669"/>
    <property type="project" value="TreeGrafter"/>
</dbReference>
<evidence type="ECO:0000313" key="5">
    <source>
        <dbReference type="Proteomes" id="UP000284531"/>
    </source>
</evidence>
<sequence length="363" mass="40614">MLKKPKDFLQSLPTNEFVYLCLNNLENRIIVNKTELEETFDSFSDYNVLIIGDVMVDAYVWGKVDRISPEAPVPIVSCVNRESRLGGAANVALNIKSMGANPILCSVIGNDEKGEEFLNLLNDIQEEQSGIIVSNHRRTTVKTRFISDNQHIIRVDEEDTHELADEIEAEFIHHIKNLIDKHEIHAVIFEDYDKGVITKKLIDKITKFANDNNIPILVDPKKRHYSDYKNVALFKPNFKEFVEGSNLNLEKGNIEGLFSEAKKFQNKMNINKLLITLSELGVFISNEDTFEHIPAVVREIADVSGAGDTVISVATLCLTAGLNAKEIAAISNLAGGIVCEIPVVVPIKKEQLLKESIKLFAKV</sequence>
<dbReference type="AlphaFoldDB" id="A0A419X7A7"/>
<dbReference type="PROSITE" id="PS00583">
    <property type="entry name" value="PFKB_KINASES_1"/>
    <property type="match status" value="1"/>
</dbReference>
<proteinExistence type="predicted"/>
<gene>
    <name evidence="4" type="ORF">BXY64_0598</name>
</gene>
<name>A0A419X7A7_9BACT</name>
<reference evidence="4 5" key="1">
    <citation type="submission" date="2018-09" db="EMBL/GenBank/DDBJ databases">
        <title>Genomic Encyclopedia of Archaeal and Bacterial Type Strains, Phase II (KMG-II): from individual species to whole genera.</title>
        <authorList>
            <person name="Goeker M."/>
        </authorList>
    </citation>
    <scope>NUCLEOTIDE SEQUENCE [LARGE SCALE GENOMIC DNA]</scope>
    <source>
        <strain evidence="4 5">DSM 21950</strain>
    </source>
</reference>
<dbReference type="GO" id="GO:0005829">
    <property type="term" value="C:cytosol"/>
    <property type="evidence" value="ECO:0007669"/>
    <property type="project" value="TreeGrafter"/>
</dbReference>
<dbReference type="InterPro" id="IPR029056">
    <property type="entry name" value="Ribokinase-like"/>
</dbReference>
<dbReference type="Pfam" id="PF00294">
    <property type="entry name" value="PfkB"/>
    <property type="match status" value="1"/>
</dbReference>
<evidence type="ECO:0000256" key="2">
    <source>
        <dbReference type="ARBA" id="ARBA00022777"/>
    </source>
</evidence>
<dbReference type="GO" id="GO:0016773">
    <property type="term" value="F:phosphotransferase activity, alcohol group as acceptor"/>
    <property type="evidence" value="ECO:0007669"/>
    <property type="project" value="InterPro"/>
</dbReference>
<feature type="domain" description="Carbohydrate kinase PfkB" evidence="3">
    <location>
        <begin position="47"/>
        <end position="340"/>
    </location>
</feature>
<dbReference type="PANTHER" id="PTHR46969:SF1">
    <property type="entry name" value="BIFUNCTIONAL PROTEIN HLDE"/>
    <property type="match status" value="1"/>
</dbReference>
<dbReference type="InterPro" id="IPR011611">
    <property type="entry name" value="PfkB_dom"/>
</dbReference>
<evidence type="ECO:0000259" key="3">
    <source>
        <dbReference type="Pfam" id="PF00294"/>
    </source>
</evidence>
<keyword evidence="1" id="KW-0808">Transferase</keyword>
<dbReference type="SUPFAM" id="SSF53613">
    <property type="entry name" value="Ribokinase-like"/>
    <property type="match status" value="1"/>
</dbReference>
<keyword evidence="2 4" id="KW-0418">Kinase</keyword>
<dbReference type="Proteomes" id="UP000284531">
    <property type="component" value="Unassembled WGS sequence"/>
</dbReference>
<dbReference type="GO" id="GO:0033785">
    <property type="term" value="F:heptose 7-phosphate kinase activity"/>
    <property type="evidence" value="ECO:0007669"/>
    <property type="project" value="TreeGrafter"/>
</dbReference>
<comment type="caution">
    <text evidence="4">The sequence shown here is derived from an EMBL/GenBank/DDBJ whole genome shotgun (WGS) entry which is preliminary data.</text>
</comment>
<protein>
    <submittedName>
        <fullName evidence="4">RfaE bifunctional protein kinase chain/domain</fullName>
    </submittedName>
</protein>
<keyword evidence="5" id="KW-1185">Reference proteome</keyword>
<organism evidence="4 5">
    <name type="scientific">Marinifilum flexuosum</name>
    <dbReference type="NCBI Taxonomy" id="1117708"/>
    <lineage>
        <taxon>Bacteria</taxon>
        <taxon>Pseudomonadati</taxon>
        <taxon>Bacteroidota</taxon>
        <taxon>Bacteroidia</taxon>
        <taxon>Marinilabiliales</taxon>
        <taxon>Marinifilaceae</taxon>
    </lineage>
</organism>
<accession>A0A419X7A7</accession>
<dbReference type="InterPro" id="IPR011913">
    <property type="entry name" value="RfaE_dom_I"/>
</dbReference>
<dbReference type="InterPro" id="IPR002173">
    <property type="entry name" value="Carboh/pur_kinase_PfkB_CS"/>
</dbReference>
<dbReference type="Gene3D" id="3.40.1190.20">
    <property type="match status" value="1"/>
</dbReference>
<evidence type="ECO:0000313" key="4">
    <source>
        <dbReference type="EMBL" id="RKE03592.1"/>
    </source>
</evidence>
<evidence type="ECO:0000256" key="1">
    <source>
        <dbReference type="ARBA" id="ARBA00022679"/>
    </source>
</evidence>
<dbReference type="CDD" id="cd01172">
    <property type="entry name" value="RfaE_like"/>
    <property type="match status" value="1"/>
</dbReference>
<dbReference type="EMBL" id="RAPQ01000008">
    <property type="protein sequence ID" value="RKE03592.1"/>
    <property type="molecule type" value="Genomic_DNA"/>
</dbReference>